<feature type="non-terminal residue" evidence="2">
    <location>
        <position position="1"/>
    </location>
</feature>
<reference evidence="2 3" key="1">
    <citation type="submission" date="2019-03" db="EMBL/GenBank/DDBJ databases">
        <title>Single cell metagenomics reveals metabolic interactions within the superorganism composed of flagellate Streblomastix strix and complex community of Bacteroidetes bacteria on its surface.</title>
        <authorList>
            <person name="Treitli S.C."/>
            <person name="Kolisko M."/>
            <person name="Husnik F."/>
            <person name="Keeling P."/>
            <person name="Hampl V."/>
        </authorList>
    </citation>
    <scope>NUCLEOTIDE SEQUENCE [LARGE SCALE GENOMIC DNA]</scope>
    <source>
        <strain evidence="2">ST1C</strain>
    </source>
</reference>
<proteinExistence type="predicted"/>
<evidence type="ECO:0000313" key="3">
    <source>
        <dbReference type="Proteomes" id="UP000324800"/>
    </source>
</evidence>
<protein>
    <submittedName>
        <fullName evidence="2">Uncharacterized protein</fullName>
    </submittedName>
</protein>
<comment type="caution">
    <text evidence="2">The sequence shown here is derived from an EMBL/GenBank/DDBJ whole genome shotgun (WGS) entry which is preliminary data.</text>
</comment>
<dbReference type="AlphaFoldDB" id="A0A5J4TMX5"/>
<gene>
    <name evidence="2" type="ORF">EZS28_045135</name>
</gene>
<feature type="region of interest" description="Disordered" evidence="1">
    <location>
        <begin position="303"/>
        <end position="322"/>
    </location>
</feature>
<sequence length="322" mass="36381">SVRFQGQAKAIVRENGHFEPNTGEELHCNFWEFESPEDMKIWTACILADAAQIKSSHLNEAVRSQQQYATFRDTKQPNSDAFVLPKMIPVKRKLPAAEAAVLEVYSLADQKVAQDLVTTFEGEQRKQASKIDMLNYALEPVARQKLFEEISWDGANIIFPMPEVGPLLKEEGPGYARKSLESAVAVTQGMAMLINDAAKNETNNLVGKMLKVFEASLVSVADSQIERESRLEGVYQGPQTEEDVLSLQTKERFKTKTGKQINIGGRKFGNTFTRYNSLNKKRKRQNKKCFGFKPRAGFNRELKPKSFKFNNYSNNTDDKNSP</sequence>
<evidence type="ECO:0000256" key="1">
    <source>
        <dbReference type="SAM" id="MobiDB-lite"/>
    </source>
</evidence>
<dbReference type="Proteomes" id="UP000324800">
    <property type="component" value="Unassembled WGS sequence"/>
</dbReference>
<accession>A0A5J4TMX5</accession>
<organism evidence="2 3">
    <name type="scientific">Streblomastix strix</name>
    <dbReference type="NCBI Taxonomy" id="222440"/>
    <lineage>
        <taxon>Eukaryota</taxon>
        <taxon>Metamonada</taxon>
        <taxon>Preaxostyla</taxon>
        <taxon>Oxymonadida</taxon>
        <taxon>Streblomastigidae</taxon>
        <taxon>Streblomastix</taxon>
    </lineage>
</organism>
<name>A0A5J4TMX5_9EUKA</name>
<evidence type="ECO:0000313" key="2">
    <source>
        <dbReference type="EMBL" id="KAA6359339.1"/>
    </source>
</evidence>
<dbReference type="EMBL" id="SNRW01028537">
    <property type="protein sequence ID" value="KAA6359339.1"/>
    <property type="molecule type" value="Genomic_DNA"/>
</dbReference>